<keyword evidence="5" id="KW-0539">Nucleus</keyword>
<dbReference type="InterPro" id="IPR006939">
    <property type="entry name" value="SNF5"/>
</dbReference>
<sequence length="344" mass="38512">MWRRVATAEEKKKIQELSNNPGLSSNVMLVKTSEVDDILAGNEEKYRTVGARHATPISSAATPNVRKDSTPLIFPTRHTRSAGAPSWYNSHLASGNQIETVSTALPPCVGRSRPKHRENIYDVTDHLHLSALSANAKIPEELVPIRIDLDIDGLKIRDAFTYNKNETIITPEVFAECFCDDLEITNPQAVQQIAASIRQQIVAYEELLPMEGAVDQRAQIKLNINVQNENLTDTVEWDIAEPLNSPEEFASHLCRDLQIGGEFIPSIAYSIRGQIAFCRRTFVHSDAQLPVISGVHPIRADNETEAFAPRIEVMSEADLDKKLRDSDRNSRRMRRLQSTPYGGY</sequence>
<protein>
    <recommendedName>
        <fullName evidence="6">SWI/SNF Subunit INI1 DNA binding domain-containing protein</fullName>
    </recommendedName>
</protein>
<dbReference type="GO" id="GO:0000228">
    <property type="term" value="C:nuclear chromosome"/>
    <property type="evidence" value="ECO:0007669"/>
    <property type="project" value="InterPro"/>
</dbReference>
<dbReference type="GO" id="GO:0006338">
    <property type="term" value="P:chromatin remodeling"/>
    <property type="evidence" value="ECO:0007669"/>
    <property type="project" value="InterPro"/>
</dbReference>
<dbReference type="Pfam" id="PF21459">
    <property type="entry name" value="INI1_DNA-bd"/>
    <property type="match status" value="1"/>
</dbReference>
<evidence type="ECO:0000256" key="3">
    <source>
        <dbReference type="ARBA" id="ARBA00023015"/>
    </source>
</evidence>
<keyword evidence="4" id="KW-0804">Transcription</keyword>
<evidence type="ECO:0000256" key="2">
    <source>
        <dbReference type="ARBA" id="ARBA00010239"/>
    </source>
</evidence>
<keyword evidence="3" id="KW-0805">Transcription regulation</keyword>
<evidence type="ECO:0000313" key="8">
    <source>
        <dbReference type="WBParaSite" id="PSU_v2.g19539.t1"/>
    </source>
</evidence>
<reference evidence="8" key="1">
    <citation type="submission" date="2022-11" db="UniProtKB">
        <authorList>
            <consortium name="WormBaseParasite"/>
        </authorList>
    </citation>
    <scope>IDENTIFICATION</scope>
</reference>
<dbReference type="WBParaSite" id="PSU_v2.g19539.t1">
    <property type="protein sequence ID" value="PSU_v2.g19539.t1"/>
    <property type="gene ID" value="PSU_v2.g19539"/>
</dbReference>
<evidence type="ECO:0000256" key="5">
    <source>
        <dbReference type="ARBA" id="ARBA00023242"/>
    </source>
</evidence>
<feature type="domain" description="SWI/SNF Subunit INI1 DNA binding" evidence="6">
    <location>
        <begin position="1"/>
        <end position="42"/>
    </location>
</feature>
<proteinExistence type="inferred from homology"/>
<comment type="subcellular location">
    <subcellularLocation>
        <location evidence="1">Nucleus</location>
    </subcellularLocation>
</comment>
<evidence type="ECO:0000256" key="1">
    <source>
        <dbReference type="ARBA" id="ARBA00004123"/>
    </source>
</evidence>
<accession>A0A914YKY7</accession>
<evidence type="ECO:0000259" key="6">
    <source>
        <dbReference type="Pfam" id="PF21459"/>
    </source>
</evidence>
<dbReference type="Proteomes" id="UP000887577">
    <property type="component" value="Unplaced"/>
</dbReference>
<evidence type="ECO:0000256" key="4">
    <source>
        <dbReference type="ARBA" id="ARBA00023163"/>
    </source>
</evidence>
<dbReference type="AlphaFoldDB" id="A0A914YKY7"/>
<keyword evidence="7" id="KW-1185">Reference proteome</keyword>
<dbReference type="Pfam" id="PF04855">
    <property type="entry name" value="SNF5"/>
    <property type="match status" value="2"/>
</dbReference>
<evidence type="ECO:0000313" key="7">
    <source>
        <dbReference type="Proteomes" id="UP000887577"/>
    </source>
</evidence>
<organism evidence="7 8">
    <name type="scientific">Panagrolaimus superbus</name>
    <dbReference type="NCBI Taxonomy" id="310955"/>
    <lineage>
        <taxon>Eukaryota</taxon>
        <taxon>Metazoa</taxon>
        <taxon>Ecdysozoa</taxon>
        <taxon>Nematoda</taxon>
        <taxon>Chromadorea</taxon>
        <taxon>Rhabditida</taxon>
        <taxon>Tylenchina</taxon>
        <taxon>Panagrolaimomorpha</taxon>
        <taxon>Panagrolaimoidea</taxon>
        <taxon>Panagrolaimidae</taxon>
        <taxon>Panagrolaimus</taxon>
    </lineage>
</organism>
<dbReference type="PANTHER" id="PTHR10019">
    <property type="entry name" value="SNF5"/>
    <property type="match status" value="1"/>
</dbReference>
<comment type="similarity">
    <text evidence="2">Belongs to the SNF5 family.</text>
</comment>
<dbReference type="InterPro" id="IPR048664">
    <property type="entry name" value="INI1_DNA-bd"/>
</dbReference>
<name>A0A914YKY7_9BILA</name>